<evidence type="ECO:0000259" key="1">
    <source>
        <dbReference type="Pfam" id="PF10020"/>
    </source>
</evidence>
<protein>
    <recommendedName>
        <fullName evidence="1">DUF2262 domain-containing protein</fullName>
    </recommendedName>
</protein>
<gene>
    <name evidence="2" type="ORF">SAMN02910406_00361</name>
</gene>
<dbReference type="RefSeq" id="WP_074959765.1">
    <property type="nucleotide sequence ID" value="NZ_FOKQ01000002.1"/>
</dbReference>
<evidence type="ECO:0000313" key="2">
    <source>
        <dbReference type="EMBL" id="SFB72751.1"/>
    </source>
</evidence>
<dbReference type="Proteomes" id="UP000182192">
    <property type="component" value="Unassembled WGS sequence"/>
</dbReference>
<dbReference type="InterPro" id="IPR019260">
    <property type="entry name" value="DUF2262"/>
</dbReference>
<sequence>MIELKRQDSEDWPFVFDSELWGEKLHVEVNMEDIEVTDDTASEILPEVEKAVAFVNSHKAEIIAALIDDGALDLADDWAASAEEDPDEENCYIMEDGRKVRTPITEEVFTDMLHINEAALEFYDDTEEIGNIQLYLTCDPDIFAGHAFDVQIDREGNIEVCGLCG</sequence>
<evidence type="ECO:0000313" key="3">
    <source>
        <dbReference type="Proteomes" id="UP000182192"/>
    </source>
</evidence>
<reference evidence="2 3" key="1">
    <citation type="submission" date="2016-10" db="EMBL/GenBank/DDBJ databases">
        <authorList>
            <person name="de Groot N.N."/>
        </authorList>
    </citation>
    <scope>NUCLEOTIDE SEQUENCE [LARGE SCALE GENOMIC DNA]</scope>
    <source>
        <strain evidence="2 3">AR67</strain>
    </source>
</reference>
<dbReference type="AlphaFoldDB" id="A0A1I1DCX0"/>
<proteinExistence type="predicted"/>
<dbReference type="OrthoDB" id="1151029at2"/>
<accession>A0A1I1DCX0</accession>
<dbReference type="EMBL" id="FOKQ01000002">
    <property type="protein sequence ID" value="SFB72751.1"/>
    <property type="molecule type" value="Genomic_DNA"/>
</dbReference>
<organism evidence="2 3">
    <name type="scientific">Ruminococcus albus</name>
    <dbReference type="NCBI Taxonomy" id="1264"/>
    <lineage>
        <taxon>Bacteria</taxon>
        <taxon>Bacillati</taxon>
        <taxon>Bacillota</taxon>
        <taxon>Clostridia</taxon>
        <taxon>Eubacteriales</taxon>
        <taxon>Oscillospiraceae</taxon>
        <taxon>Ruminococcus</taxon>
    </lineage>
</organism>
<dbReference type="Pfam" id="PF10020">
    <property type="entry name" value="DUF2262"/>
    <property type="match status" value="1"/>
</dbReference>
<feature type="domain" description="DUF2262" evidence="1">
    <location>
        <begin position="22"/>
        <end position="160"/>
    </location>
</feature>
<name>A0A1I1DCX0_RUMAL</name>